<organism evidence="1 2">
    <name type="scientific">Methanofollis tationis</name>
    <dbReference type="NCBI Taxonomy" id="81417"/>
    <lineage>
        <taxon>Archaea</taxon>
        <taxon>Methanobacteriati</taxon>
        <taxon>Methanobacteriota</taxon>
        <taxon>Stenosarchaea group</taxon>
        <taxon>Methanomicrobia</taxon>
        <taxon>Methanomicrobiales</taxon>
        <taxon>Methanomicrobiaceae</taxon>
        <taxon>Methanofollis</taxon>
    </lineage>
</organism>
<protein>
    <submittedName>
        <fullName evidence="1">Uncharacterized protein</fullName>
    </submittedName>
</protein>
<dbReference type="EMBL" id="JABXWR010000001">
    <property type="protein sequence ID" value="NVO67731.1"/>
    <property type="molecule type" value="Genomic_DNA"/>
</dbReference>
<evidence type="ECO:0000313" key="2">
    <source>
        <dbReference type="Proteomes" id="UP000570823"/>
    </source>
</evidence>
<evidence type="ECO:0000313" key="1">
    <source>
        <dbReference type="EMBL" id="NVO67731.1"/>
    </source>
</evidence>
<gene>
    <name evidence="1" type="ORF">HWN36_10550</name>
</gene>
<accession>A0A7K4HR52</accession>
<dbReference type="Proteomes" id="UP000570823">
    <property type="component" value="Unassembled WGS sequence"/>
</dbReference>
<comment type="caution">
    <text evidence="1">The sequence shown here is derived from an EMBL/GenBank/DDBJ whole genome shotgun (WGS) entry which is preliminary data.</text>
</comment>
<proteinExistence type="predicted"/>
<name>A0A7K4HR52_9EURY</name>
<sequence>MGEIERMPGQERRGMIFRMYEEDLVEAGFDLDDKEYTAAIEMDHLLVIGAPGEIAVRVMRKGREYSVEIPDEVVYRIQFEDSTYEHPLPAYIEISEGRIGLIFP</sequence>
<keyword evidence="2" id="KW-1185">Reference proteome</keyword>
<dbReference type="RefSeq" id="WP_176789295.1">
    <property type="nucleotide sequence ID" value="NZ_JABXWR010000001.1"/>
</dbReference>
<reference evidence="1 2" key="1">
    <citation type="submission" date="2020-06" db="EMBL/GenBank/DDBJ databases">
        <title>Methanofollis fontis sp. nov., a methanogen isolated from marine sediments near a cold seep at Four-Way Closure Ridge offshore southwestern Taiwan.</title>
        <authorList>
            <person name="Chen S.-C."/>
            <person name="Teng N.-H."/>
            <person name="Lin Y.-S."/>
            <person name="Lai M.-C."/>
            <person name="Chen H.-H."/>
            <person name="Wang C.-C."/>
        </authorList>
    </citation>
    <scope>NUCLEOTIDE SEQUENCE [LARGE SCALE GENOMIC DNA]</scope>
    <source>
        <strain evidence="1 2">DSM 2702</strain>
    </source>
</reference>
<dbReference type="AlphaFoldDB" id="A0A7K4HR52"/>